<dbReference type="EMBL" id="MFLW01000026">
    <property type="protein sequence ID" value="OGG78013.1"/>
    <property type="molecule type" value="Genomic_DNA"/>
</dbReference>
<dbReference type="Gene3D" id="3.30.70.120">
    <property type="match status" value="1"/>
</dbReference>
<gene>
    <name evidence="1" type="ORF">A3A36_00905</name>
</gene>
<comment type="caution">
    <text evidence="1">The sequence shown here is derived from an EMBL/GenBank/DDBJ whole genome shotgun (WGS) entry which is preliminary data.</text>
</comment>
<evidence type="ECO:0000313" key="2">
    <source>
        <dbReference type="Proteomes" id="UP000178811"/>
    </source>
</evidence>
<accession>A0A1F6EWS2</accession>
<sequence>MKKIVVTVPVTDANKVRQAIGEASGGKVGNYSFCSFSVHGVGRFLPNENAHPAIGEAGKLEAVEEERIEVSCADELAAKVVSAIRSSHPYEKPVIDIYPLED</sequence>
<dbReference type="PANTHER" id="PTHR41774">
    <property type="match status" value="1"/>
</dbReference>
<organism evidence="1 2">
    <name type="scientific">Candidatus Kaiserbacteria bacterium RIFCSPLOWO2_01_FULL_52_12b</name>
    <dbReference type="NCBI Taxonomy" id="1798509"/>
    <lineage>
        <taxon>Bacteria</taxon>
        <taxon>Candidatus Kaiseribacteriota</taxon>
    </lineage>
</organism>
<dbReference type="InterPro" id="IPR036069">
    <property type="entry name" value="DUF34/NIF3_sf"/>
</dbReference>
<dbReference type="PANTHER" id="PTHR41774:SF1">
    <property type="entry name" value="NGG1P INTERACTING FACTOR NIF3"/>
    <property type="match status" value="1"/>
</dbReference>
<protein>
    <recommendedName>
        <fullName evidence="3">NGG1p interacting factor NIF3</fullName>
    </recommendedName>
</protein>
<evidence type="ECO:0008006" key="3">
    <source>
        <dbReference type="Google" id="ProtNLM"/>
    </source>
</evidence>
<dbReference type="SUPFAM" id="SSF102705">
    <property type="entry name" value="NIF3 (NGG1p interacting factor 3)-like"/>
    <property type="match status" value="1"/>
</dbReference>
<proteinExistence type="predicted"/>
<name>A0A1F6EWS2_9BACT</name>
<dbReference type="Proteomes" id="UP000178811">
    <property type="component" value="Unassembled WGS sequence"/>
</dbReference>
<dbReference type="AlphaFoldDB" id="A0A1F6EWS2"/>
<evidence type="ECO:0000313" key="1">
    <source>
        <dbReference type="EMBL" id="OGG78013.1"/>
    </source>
</evidence>
<dbReference type="InterPro" id="IPR015867">
    <property type="entry name" value="N-reg_PII/ATP_PRibTrfase_C"/>
</dbReference>
<reference evidence="1 2" key="1">
    <citation type="journal article" date="2016" name="Nat. Commun.">
        <title>Thousands of microbial genomes shed light on interconnected biogeochemical processes in an aquifer system.</title>
        <authorList>
            <person name="Anantharaman K."/>
            <person name="Brown C.T."/>
            <person name="Hug L.A."/>
            <person name="Sharon I."/>
            <person name="Castelle C.J."/>
            <person name="Probst A.J."/>
            <person name="Thomas B.C."/>
            <person name="Singh A."/>
            <person name="Wilkins M.J."/>
            <person name="Karaoz U."/>
            <person name="Brodie E.L."/>
            <person name="Williams K.H."/>
            <person name="Hubbard S.S."/>
            <person name="Banfield J.F."/>
        </authorList>
    </citation>
    <scope>NUCLEOTIDE SEQUENCE [LARGE SCALE GENOMIC DNA]</scope>
</reference>